<accession>A0A3L6F6G0</accession>
<evidence type="ECO:0000256" key="6">
    <source>
        <dbReference type="ARBA" id="ARBA00023211"/>
    </source>
</evidence>
<reference evidence="9 10" key="1">
    <citation type="journal article" date="2018" name="Nat. Genet.">
        <title>Extensive intraspecific gene order and gene structural variations between Mo17 and other maize genomes.</title>
        <authorList>
            <person name="Sun S."/>
            <person name="Zhou Y."/>
            <person name="Chen J."/>
            <person name="Shi J."/>
            <person name="Zhao H."/>
            <person name="Zhao H."/>
            <person name="Song W."/>
            <person name="Zhang M."/>
            <person name="Cui Y."/>
            <person name="Dong X."/>
            <person name="Liu H."/>
            <person name="Ma X."/>
            <person name="Jiao Y."/>
            <person name="Wang B."/>
            <person name="Wei X."/>
            <person name="Stein J.C."/>
            <person name="Glaubitz J.C."/>
            <person name="Lu F."/>
            <person name="Yu G."/>
            <person name="Liang C."/>
            <person name="Fengler K."/>
            <person name="Li B."/>
            <person name="Rafalski A."/>
            <person name="Schnable P.S."/>
            <person name="Ware D.H."/>
            <person name="Buckler E.S."/>
            <person name="Lai J."/>
        </authorList>
    </citation>
    <scope>NUCLEOTIDE SEQUENCE [LARGE SCALE GENOMIC DNA]</scope>
    <source>
        <strain evidence="10">cv. Missouri 17</strain>
        <tissue evidence="9">Seedling</tissue>
    </source>
</reference>
<evidence type="ECO:0000313" key="10">
    <source>
        <dbReference type="Proteomes" id="UP000251960"/>
    </source>
</evidence>
<dbReference type="PANTHER" id="PTHR12992">
    <property type="entry name" value="NUDIX HYDROLASE"/>
    <property type="match status" value="1"/>
</dbReference>
<dbReference type="PROSITE" id="PS51462">
    <property type="entry name" value="NUDIX"/>
    <property type="match status" value="1"/>
</dbReference>
<evidence type="ECO:0000256" key="1">
    <source>
        <dbReference type="ARBA" id="ARBA00001936"/>
    </source>
</evidence>
<comment type="cofactor">
    <cofactor evidence="2">
        <name>Mg(2+)</name>
        <dbReference type="ChEBI" id="CHEBI:18420"/>
    </cofactor>
</comment>
<protein>
    <submittedName>
        <fullName evidence="9">Nudix hydrolase 15, mitochondrial</fullName>
    </submittedName>
</protein>
<dbReference type="InterPro" id="IPR000086">
    <property type="entry name" value="NUDIX_hydrolase_dom"/>
</dbReference>
<organism evidence="9 10">
    <name type="scientific">Zea mays</name>
    <name type="common">Maize</name>
    <dbReference type="NCBI Taxonomy" id="4577"/>
    <lineage>
        <taxon>Eukaryota</taxon>
        <taxon>Viridiplantae</taxon>
        <taxon>Streptophyta</taxon>
        <taxon>Embryophyta</taxon>
        <taxon>Tracheophyta</taxon>
        <taxon>Spermatophyta</taxon>
        <taxon>Magnoliopsida</taxon>
        <taxon>Liliopsida</taxon>
        <taxon>Poales</taxon>
        <taxon>Poaceae</taxon>
        <taxon>PACMAD clade</taxon>
        <taxon>Panicoideae</taxon>
        <taxon>Andropogonodae</taxon>
        <taxon>Andropogoneae</taxon>
        <taxon>Tripsacinae</taxon>
        <taxon>Zea</taxon>
    </lineage>
</organism>
<feature type="region of interest" description="Disordered" evidence="7">
    <location>
        <begin position="22"/>
        <end position="43"/>
    </location>
</feature>
<evidence type="ECO:0000256" key="5">
    <source>
        <dbReference type="ARBA" id="ARBA00022842"/>
    </source>
</evidence>
<evidence type="ECO:0000256" key="2">
    <source>
        <dbReference type="ARBA" id="ARBA00001946"/>
    </source>
</evidence>
<evidence type="ECO:0000256" key="3">
    <source>
        <dbReference type="ARBA" id="ARBA00022723"/>
    </source>
</evidence>
<name>A0A3L6F6G0_MAIZE</name>
<comment type="caution">
    <text evidence="9">The sequence shown here is derived from an EMBL/GenBank/DDBJ whole genome shotgun (WGS) entry which is preliminary data.</text>
</comment>
<gene>
    <name evidence="9" type="primary">NUDT15_0</name>
    <name evidence="9" type="ORF">Zm00014a_024099</name>
</gene>
<proteinExistence type="predicted"/>
<dbReference type="PANTHER" id="PTHR12992:SF24">
    <property type="entry name" value="PEROXISOMAL COENZYME A DIPHOSPHATASE NUDT7"/>
    <property type="match status" value="1"/>
</dbReference>
<dbReference type="EMBL" id="NCVQ01000005">
    <property type="protein sequence ID" value="PWZ27891.1"/>
    <property type="molecule type" value="Genomic_DNA"/>
</dbReference>
<keyword evidence="6" id="KW-0464">Manganese</keyword>
<evidence type="ECO:0000313" key="9">
    <source>
        <dbReference type="EMBL" id="PWZ27891.1"/>
    </source>
</evidence>
<dbReference type="Gene3D" id="3.90.79.10">
    <property type="entry name" value="Nucleoside Triphosphate Pyrophosphohydrolase"/>
    <property type="match status" value="1"/>
</dbReference>
<dbReference type="InterPro" id="IPR015797">
    <property type="entry name" value="NUDIX_hydrolase-like_dom_sf"/>
</dbReference>
<dbReference type="Proteomes" id="UP000251960">
    <property type="component" value="Chromosome 4"/>
</dbReference>
<feature type="compositionally biased region" description="Pro residues" evidence="7">
    <location>
        <begin position="25"/>
        <end position="36"/>
    </location>
</feature>
<keyword evidence="5" id="KW-0460">Magnesium</keyword>
<dbReference type="GO" id="GO:0046872">
    <property type="term" value="F:metal ion binding"/>
    <property type="evidence" value="ECO:0007669"/>
    <property type="project" value="UniProtKB-KW"/>
</dbReference>
<feature type="domain" description="Nudix hydrolase" evidence="8">
    <location>
        <begin position="50"/>
        <end position="207"/>
    </location>
</feature>
<dbReference type="Pfam" id="PF00293">
    <property type="entry name" value="NUDIX"/>
    <property type="match status" value="1"/>
</dbReference>
<dbReference type="AlphaFoldDB" id="A0A3L6F6G0"/>
<dbReference type="ExpressionAtlas" id="A0A3L6F6G0">
    <property type="expression patterns" value="baseline and differential"/>
</dbReference>
<dbReference type="SUPFAM" id="SSF55811">
    <property type="entry name" value="Nudix"/>
    <property type="match status" value="1"/>
</dbReference>
<keyword evidence="4 9" id="KW-0378">Hydrolase</keyword>
<evidence type="ECO:0000256" key="4">
    <source>
        <dbReference type="ARBA" id="ARBA00022801"/>
    </source>
</evidence>
<comment type="cofactor">
    <cofactor evidence="1">
        <name>Mn(2+)</name>
        <dbReference type="ChEBI" id="CHEBI:29035"/>
    </cofactor>
</comment>
<dbReference type="GO" id="GO:0010945">
    <property type="term" value="F:coenzyme A diphosphatase activity"/>
    <property type="evidence" value="ECO:0007669"/>
    <property type="project" value="InterPro"/>
</dbReference>
<evidence type="ECO:0000259" key="8">
    <source>
        <dbReference type="PROSITE" id="PS51462"/>
    </source>
</evidence>
<keyword evidence="3" id="KW-0479">Metal-binding</keyword>
<dbReference type="InterPro" id="IPR045121">
    <property type="entry name" value="CoAse"/>
</dbReference>
<sequence length="269" mass="30019">MAGEDCRSGAEMDALVRRLKLHRPSPSPYDPDPAAAPVPATAGDGELFRPRRAAVLVCLFRGDGGELRVILTKRSSSLSTHSGEVSLPGGKVEEGDADDVATALRESKEEIGLDPALVTVVASLEHFLSKYGLDHSHSFWVDMVKASRGRGTWLVTYWRFLHFGQAFKPALNIAEVDEIFDVPLEMFLKDENRTSEEREKMGQTFTVHYFTYENGIQKYLIWGLTARILIHAASVVYERPPDFTERRAHFKLPKFTKDCSSMLAGPAKH</sequence>
<evidence type="ECO:0000256" key="7">
    <source>
        <dbReference type="SAM" id="MobiDB-lite"/>
    </source>
</evidence>
<dbReference type="CDD" id="cd03426">
    <property type="entry name" value="NUDIX_CoAse_Nudt7"/>
    <property type="match status" value="1"/>
</dbReference>